<feature type="compositionally biased region" description="Gly residues" evidence="1">
    <location>
        <begin position="123"/>
        <end position="137"/>
    </location>
</feature>
<feature type="region of interest" description="Disordered" evidence="1">
    <location>
        <begin position="64"/>
        <end position="144"/>
    </location>
</feature>
<reference evidence="2 3" key="1">
    <citation type="submission" date="2019-03" db="EMBL/GenBank/DDBJ databases">
        <title>First draft genome of Liparis tanakae, snailfish: a comprehensive survey of snailfish specific genes.</title>
        <authorList>
            <person name="Kim W."/>
            <person name="Song I."/>
            <person name="Jeong J.-H."/>
            <person name="Kim D."/>
            <person name="Kim S."/>
            <person name="Ryu S."/>
            <person name="Song J.Y."/>
            <person name="Lee S.K."/>
        </authorList>
    </citation>
    <scope>NUCLEOTIDE SEQUENCE [LARGE SCALE GENOMIC DNA]</scope>
    <source>
        <tissue evidence="2">Muscle</tissue>
    </source>
</reference>
<dbReference type="AlphaFoldDB" id="A0A4Z2FBN5"/>
<dbReference type="Proteomes" id="UP000314294">
    <property type="component" value="Unassembled WGS sequence"/>
</dbReference>
<comment type="caution">
    <text evidence="2">The sequence shown here is derived from an EMBL/GenBank/DDBJ whole genome shotgun (WGS) entry which is preliminary data.</text>
</comment>
<gene>
    <name evidence="2" type="ORF">EYF80_051651</name>
</gene>
<evidence type="ECO:0000313" key="2">
    <source>
        <dbReference type="EMBL" id="TNN38183.1"/>
    </source>
</evidence>
<dbReference type="EMBL" id="SRLO01001397">
    <property type="protein sequence ID" value="TNN38183.1"/>
    <property type="molecule type" value="Genomic_DNA"/>
</dbReference>
<keyword evidence="3" id="KW-1185">Reference proteome</keyword>
<name>A0A4Z2FBN5_9TELE</name>
<evidence type="ECO:0000256" key="1">
    <source>
        <dbReference type="SAM" id="MobiDB-lite"/>
    </source>
</evidence>
<accession>A0A4Z2FBN5</accession>
<sequence>MLPSLAKHVSSDSSASLHSQHLRQRRCHCLSTASRPFDRRDSDLDLLSISSMIPWMWSPEIPASTRRVGGGEGGVGVSETPGDSGRLWERHPRKTTTAAPGKKQITSAAPPCNGNWEGEEDAMGGGGAEGGGGGGGAPAFSFFP</sequence>
<proteinExistence type="predicted"/>
<protein>
    <submittedName>
        <fullName evidence="2">Uncharacterized protein</fullName>
    </submittedName>
</protein>
<evidence type="ECO:0000313" key="3">
    <source>
        <dbReference type="Proteomes" id="UP000314294"/>
    </source>
</evidence>
<organism evidence="2 3">
    <name type="scientific">Liparis tanakae</name>
    <name type="common">Tanaka's snailfish</name>
    <dbReference type="NCBI Taxonomy" id="230148"/>
    <lineage>
        <taxon>Eukaryota</taxon>
        <taxon>Metazoa</taxon>
        <taxon>Chordata</taxon>
        <taxon>Craniata</taxon>
        <taxon>Vertebrata</taxon>
        <taxon>Euteleostomi</taxon>
        <taxon>Actinopterygii</taxon>
        <taxon>Neopterygii</taxon>
        <taxon>Teleostei</taxon>
        <taxon>Neoteleostei</taxon>
        <taxon>Acanthomorphata</taxon>
        <taxon>Eupercaria</taxon>
        <taxon>Perciformes</taxon>
        <taxon>Cottioidei</taxon>
        <taxon>Cottales</taxon>
        <taxon>Liparidae</taxon>
        <taxon>Liparis</taxon>
    </lineage>
</organism>